<comment type="caution">
    <text evidence="1">The sequence shown here is derived from an EMBL/GenBank/DDBJ whole genome shotgun (WGS) entry which is preliminary data.</text>
</comment>
<evidence type="ECO:0000313" key="2">
    <source>
        <dbReference type="Proteomes" id="UP000793456"/>
    </source>
</evidence>
<name>A0ACD3RW18_LARCR</name>
<evidence type="ECO:0000313" key="1">
    <source>
        <dbReference type="EMBL" id="TMS23669.1"/>
    </source>
</evidence>
<sequence>MPGSGGRLTVTERRLYLELLFEPGSIPCPVLVPRNQPVCLSPVGGEPSGAEGSRGEPRRAERGRAEPNGAEESRAEPRGAEGQKGGNEALPHFRANFQNKTLTSHTKTKFYLLFSFKSETLDDLRL</sequence>
<protein>
    <submittedName>
        <fullName evidence="1">Uncharacterized protein</fullName>
    </submittedName>
</protein>
<dbReference type="EMBL" id="CM011674">
    <property type="protein sequence ID" value="TMS23669.1"/>
    <property type="molecule type" value="Genomic_DNA"/>
</dbReference>
<keyword evidence="2" id="KW-1185">Reference proteome</keyword>
<accession>A0ACD3RW18</accession>
<dbReference type="Proteomes" id="UP000793456">
    <property type="component" value="Chromosome I"/>
</dbReference>
<reference evidence="1" key="1">
    <citation type="submission" date="2018-11" db="EMBL/GenBank/DDBJ databases">
        <title>The sequence and de novo assembly of Larimichthys crocea genome using PacBio and Hi-C technologies.</title>
        <authorList>
            <person name="Xu P."/>
            <person name="Chen B."/>
            <person name="Zhou Z."/>
            <person name="Ke Q."/>
            <person name="Wu Y."/>
            <person name="Bai H."/>
            <person name="Pu F."/>
        </authorList>
    </citation>
    <scope>NUCLEOTIDE SEQUENCE</scope>
    <source>
        <tissue evidence="1">Muscle</tissue>
    </source>
</reference>
<organism evidence="1 2">
    <name type="scientific">Larimichthys crocea</name>
    <name type="common">Large yellow croaker</name>
    <name type="synonym">Pseudosciaena crocea</name>
    <dbReference type="NCBI Taxonomy" id="215358"/>
    <lineage>
        <taxon>Eukaryota</taxon>
        <taxon>Metazoa</taxon>
        <taxon>Chordata</taxon>
        <taxon>Craniata</taxon>
        <taxon>Vertebrata</taxon>
        <taxon>Euteleostomi</taxon>
        <taxon>Actinopterygii</taxon>
        <taxon>Neopterygii</taxon>
        <taxon>Teleostei</taxon>
        <taxon>Neoteleostei</taxon>
        <taxon>Acanthomorphata</taxon>
        <taxon>Eupercaria</taxon>
        <taxon>Sciaenidae</taxon>
        <taxon>Larimichthys</taxon>
    </lineage>
</organism>
<proteinExistence type="predicted"/>
<gene>
    <name evidence="1" type="ORF">E3U43_008975</name>
</gene>